<dbReference type="Gene3D" id="3.30.70.100">
    <property type="match status" value="1"/>
</dbReference>
<organism evidence="2 3">
    <name type="scientific">Mycobacterium pseudoshottsii</name>
    <dbReference type="NCBI Taxonomy" id="265949"/>
    <lineage>
        <taxon>Bacteria</taxon>
        <taxon>Bacillati</taxon>
        <taxon>Actinomycetota</taxon>
        <taxon>Actinomycetes</taxon>
        <taxon>Mycobacteriales</taxon>
        <taxon>Mycobacteriaceae</taxon>
        <taxon>Mycobacterium</taxon>
        <taxon>Mycobacterium ulcerans group</taxon>
    </lineage>
</organism>
<evidence type="ECO:0000313" key="2">
    <source>
        <dbReference type="EMBL" id="BDN82115.1"/>
    </source>
</evidence>
<keyword evidence="3" id="KW-1185">Reference proteome</keyword>
<evidence type="ECO:0000259" key="1">
    <source>
        <dbReference type="PROSITE" id="PS51725"/>
    </source>
</evidence>
<dbReference type="PANTHER" id="PTHR34474:SF2">
    <property type="entry name" value="SIGNAL TRANSDUCTION PROTEIN TRAP"/>
    <property type="match status" value="1"/>
</dbReference>
<protein>
    <recommendedName>
        <fullName evidence="1">ABM domain-containing protein</fullName>
    </recommendedName>
</protein>
<dbReference type="Pfam" id="PF03992">
    <property type="entry name" value="ABM"/>
    <property type="match status" value="1"/>
</dbReference>
<name>A0A9N7QMP5_9MYCO</name>
<feature type="domain" description="ABM" evidence="1">
    <location>
        <begin position="8"/>
        <end position="97"/>
    </location>
</feature>
<dbReference type="PANTHER" id="PTHR34474">
    <property type="entry name" value="SIGNAL TRANSDUCTION PROTEIN TRAP"/>
    <property type="match status" value="1"/>
</dbReference>
<dbReference type="InterPro" id="IPR050404">
    <property type="entry name" value="Heme-degrading_MO"/>
</dbReference>
<dbReference type="EMBL" id="AP026367">
    <property type="protein sequence ID" value="BDN82115.1"/>
    <property type="molecule type" value="Genomic_DNA"/>
</dbReference>
<evidence type="ECO:0000313" key="3">
    <source>
        <dbReference type="Proteomes" id="UP001058626"/>
    </source>
</evidence>
<dbReference type="InterPro" id="IPR007138">
    <property type="entry name" value="ABM_dom"/>
</dbReference>
<accession>A0A9N7QMP5</accession>
<dbReference type="PROSITE" id="PS51725">
    <property type="entry name" value="ABM"/>
    <property type="match status" value="1"/>
</dbReference>
<sequence length="104" mass="11923">MGETVSVMLEHAVLNVIPGHEAEFESAFGSAKSVISRMPGFQQLSLSRCVEHRGRYLLLVQWDTLEHHTEGFRKSAEYAQWRSMLHGFYDPFPAVEHYEQIDTA</sequence>
<dbReference type="Proteomes" id="UP001058626">
    <property type="component" value="Chromosome"/>
</dbReference>
<dbReference type="SUPFAM" id="SSF54909">
    <property type="entry name" value="Dimeric alpha+beta barrel"/>
    <property type="match status" value="1"/>
</dbReference>
<dbReference type="AlphaFoldDB" id="A0A9N7QMP5"/>
<reference evidence="2" key="1">
    <citation type="submission" date="2022-06" db="EMBL/GenBank/DDBJ databases">
        <title>Complete genome sequence of Mycobacterium pseudoshottsii NJB1907-Z4.</title>
        <authorList>
            <person name="Komine T."/>
            <person name="Fukano H."/>
            <person name="Wada S."/>
        </authorList>
    </citation>
    <scope>NUCLEOTIDE SEQUENCE</scope>
    <source>
        <strain evidence="2">NJB1907-Z4</strain>
    </source>
</reference>
<proteinExistence type="predicted"/>
<gene>
    <name evidence="2" type="ORF">NJB1907Z4_C23300</name>
</gene>
<dbReference type="InterPro" id="IPR011008">
    <property type="entry name" value="Dimeric_a/b-barrel"/>
</dbReference>